<evidence type="ECO:0000256" key="2">
    <source>
        <dbReference type="ARBA" id="ARBA00022679"/>
    </source>
</evidence>
<keyword evidence="2 7" id="KW-0808">Transferase</keyword>
<dbReference type="EMBL" id="VIIS01001866">
    <property type="protein sequence ID" value="KAF0291608.1"/>
    <property type="molecule type" value="Genomic_DNA"/>
</dbReference>
<protein>
    <recommendedName>
        <fullName evidence="1">N(6)-L-threonylcarbamoyladenine synthase</fullName>
        <ecNumber evidence="1">2.3.1.234</ecNumber>
    </recommendedName>
</protein>
<dbReference type="PRINTS" id="PR00789">
    <property type="entry name" value="OSIALOPTASE"/>
</dbReference>
<comment type="subcellular location">
    <subcellularLocation>
        <location evidence="7">Mitochondrion</location>
    </subcellularLocation>
</comment>
<keyword evidence="7" id="KW-0496">Mitochondrion</keyword>
<dbReference type="GO" id="GO:0061711">
    <property type="term" value="F:tRNA N(6)-L-threonylcarbamoyladenine synthase activity"/>
    <property type="evidence" value="ECO:0007669"/>
    <property type="project" value="UniProtKB-EC"/>
</dbReference>
<proteinExistence type="inferred from homology"/>
<evidence type="ECO:0000256" key="3">
    <source>
        <dbReference type="ARBA" id="ARBA00022694"/>
    </source>
</evidence>
<comment type="function">
    <text evidence="7">Required for the formation of a threonylcarbamoyl group on adenosine at position 37 (t(6)A37) in mitochondrial tRNAs that read codons beginning with adenine. Probably involved in the transfer of the threonylcarbamoyl moiety of threonylcarbamoyl-AMP (TC-AMP) to the N6 group of A37. Involved in mitochondrial genome maintenance.</text>
</comment>
<comment type="caution">
    <text evidence="10">The sequence shown here is derived from an EMBL/GenBank/DDBJ whole genome shotgun (WGS) entry which is preliminary data.</text>
</comment>
<keyword evidence="5 7" id="KW-0012">Acyltransferase</keyword>
<evidence type="ECO:0000256" key="4">
    <source>
        <dbReference type="ARBA" id="ARBA00022723"/>
    </source>
</evidence>
<comment type="similarity">
    <text evidence="7">Belongs to the KAE1 / TsaD family.</text>
</comment>
<dbReference type="Pfam" id="PF23055">
    <property type="entry name" value="DUF7041"/>
    <property type="match status" value="1"/>
</dbReference>
<gene>
    <name evidence="10" type="primary">Osgepl1_0</name>
    <name evidence="10" type="ORF">FJT64_010303</name>
</gene>
<accession>A0A6A4VMX8</accession>
<dbReference type="CDD" id="cd24134">
    <property type="entry name" value="ASKHA_NBD_OSGEPL1_QRI7_euk"/>
    <property type="match status" value="1"/>
</dbReference>
<dbReference type="Gene3D" id="3.30.420.40">
    <property type="match status" value="2"/>
</dbReference>
<dbReference type="PANTHER" id="PTHR11735">
    <property type="entry name" value="TRNA N6-ADENOSINE THREONYLCARBAMOYLTRANSFERASE"/>
    <property type="match status" value="1"/>
</dbReference>
<dbReference type="InterPro" id="IPR000905">
    <property type="entry name" value="Gcp-like_dom"/>
</dbReference>
<feature type="domain" description="Gcp-like" evidence="8">
    <location>
        <begin position="293"/>
        <end position="599"/>
    </location>
</feature>
<dbReference type="GO" id="GO:0002949">
    <property type="term" value="P:tRNA threonylcarbamoyladenosine modification"/>
    <property type="evidence" value="ECO:0007669"/>
    <property type="project" value="UniProtKB-UniRule"/>
</dbReference>
<comment type="cofactor">
    <cofactor evidence="7">
        <name>a divalent metal cation</name>
        <dbReference type="ChEBI" id="CHEBI:60240"/>
    </cofactor>
    <text evidence="7">Binds 1 divalent metal cation per subunit.</text>
</comment>
<keyword evidence="4 7" id="KW-0479">Metal-binding</keyword>
<evidence type="ECO:0000256" key="1">
    <source>
        <dbReference type="ARBA" id="ARBA00012156"/>
    </source>
</evidence>
<dbReference type="OrthoDB" id="10259622at2759"/>
<dbReference type="PANTHER" id="PTHR11735:SF6">
    <property type="entry name" value="TRNA N6-ADENOSINE THREONYLCARBAMOYLTRANSFERASE, MITOCHONDRIAL"/>
    <property type="match status" value="1"/>
</dbReference>
<dbReference type="InterPro" id="IPR017861">
    <property type="entry name" value="KAE1/TsaD"/>
</dbReference>
<dbReference type="HAMAP" id="MF_01445">
    <property type="entry name" value="TsaD"/>
    <property type="match status" value="1"/>
</dbReference>
<dbReference type="InterPro" id="IPR022450">
    <property type="entry name" value="TsaD"/>
</dbReference>
<dbReference type="NCBIfam" id="TIGR00329">
    <property type="entry name" value="gcp_kae1"/>
    <property type="match status" value="1"/>
</dbReference>
<name>A0A6A4VMX8_AMPAM</name>
<evidence type="ECO:0000259" key="9">
    <source>
        <dbReference type="Pfam" id="PF23055"/>
    </source>
</evidence>
<dbReference type="EC" id="2.3.1.234" evidence="1"/>
<dbReference type="Pfam" id="PF00814">
    <property type="entry name" value="TsaD"/>
    <property type="match status" value="1"/>
</dbReference>
<dbReference type="GO" id="GO:0005739">
    <property type="term" value="C:mitochondrion"/>
    <property type="evidence" value="ECO:0007669"/>
    <property type="project" value="UniProtKB-SubCell"/>
</dbReference>
<evidence type="ECO:0000256" key="5">
    <source>
        <dbReference type="ARBA" id="ARBA00023315"/>
    </source>
</evidence>
<feature type="domain" description="DUF7041" evidence="9">
    <location>
        <begin position="50"/>
        <end position="121"/>
    </location>
</feature>
<reference evidence="10 11" key="1">
    <citation type="submission" date="2019-07" db="EMBL/GenBank/DDBJ databases">
        <title>Draft genome assembly of a fouling barnacle, Amphibalanus amphitrite (Darwin, 1854): The first reference genome for Thecostraca.</title>
        <authorList>
            <person name="Kim W."/>
        </authorList>
    </citation>
    <scope>NUCLEOTIDE SEQUENCE [LARGE SCALE GENOMIC DNA]</scope>
    <source>
        <strain evidence="10">SNU_AA5</strain>
        <tissue evidence="10">Soma without cirri and trophi</tissue>
    </source>
</reference>
<evidence type="ECO:0000259" key="8">
    <source>
        <dbReference type="Pfam" id="PF00814"/>
    </source>
</evidence>
<dbReference type="GO" id="GO:0046872">
    <property type="term" value="F:metal ion binding"/>
    <property type="evidence" value="ECO:0007669"/>
    <property type="project" value="UniProtKB-KW"/>
</dbReference>
<keyword evidence="3 7" id="KW-0819">tRNA processing</keyword>
<keyword evidence="11" id="KW-1185">Reference proteome</keyword>
<dbReference type="SUPFAM" id="SSF53067">
    <property type="entry name" value="Actin-like ATPase domain"/>
    <property type="match status" value="1"/>
</dbReference>
<dbReference type="InterPro" id="IPR055469">
    <property type="entry name" value="DUF7041"/>
</dbReference>
<evidence type="ECO:0000313" key="10">
    <source>
        <dbReference type="EMBL" id="KAF0291608.1"/>
    </source>
</evidence>
<dbReference type="InterPro" id="IPR043129">
    <property type="entry name" value="ATPase_NBD"/>
</dbReference>
<comment type="subunit">
    <text evidence="7">Homodimer.</text>
</comment>
<sequence>MNAVVHRRTFSDAARHYRRWRLASAPTRGGATVDLNVALLSQLTRGAEAELWLVQVECAFAVAGITDDHDKFRLLVANLPVHVASQVRDVITAETGSFSELKGALSTRLAQSRASRLEALLRDHQLGDRRPTQLLRSMQHMLGSAGHDLGLLRTLFLQRLPPTTRAALALLPEDTGIDDLASAADRFQEASGGAAVTAVCTPTAGVAAACGPPAGPGVTLAPPASAVAAAGPPAACGCAAFSMVPGIVPWRAALCPRHLRRRLCTAVRRPLVLGIETSCDDTGCAVVDGAGRVLSDVVHSQLQVHLDHGGIIPPIARDLHAQNIGAAAERALRDAGVSLAELDAVAVTVRPGLSLSLLVGLRHARLLARQASLPLIPVHHMRAHALTVRMAAPEVAFPFLTLLISGGHCLLAVAQAPDRFLLLGASRDDAPGEALDKAARRLKLRNLPECATLAGGRAVELLAARGDPHAFEFPLPLSQYRDCSFSFAGLKFTAQKLAASEEQRHGVVASGVVPTAADLCASLQHAVARHLCHRTQRAMDYCQARGLLPDGARRLVVSGGVACNGYITACLRRVGEALGFEVHVPPPRLCTDNGVMIAWKGVELLRVGRGGTHDLDSVDIEARSPIGTDVSQDVADMSLKCKWVKLTGPAAQPQ</sequence>
<comment type="catalytic activity">
    <reaction evidence="6 7">
        <text>L-threonylcarbamoyladenylate + adenosine(37) in tRNA = N(6)-L-threonylcarbamoyladenosine(37) in tRNA + AMP + H(+)</text>
        <dbReference type="Rhea" id="RHEA:37059"/>
        <dbReference type="Rhea" id="RHEA-COMP:10162"/>
        <dbReference type="Rhea" id="RHEA-COMP:10163"/>
        <dbReference type="ChEBI" id="CHEBI:15378"/>
        <dbReference type="ChEBI" id="CHEBI:73682"/>
        <dbReference type="ChEBI" id="CHEBI:74411"/>
        <dbReference type="ChEBI" id="CHEBI:74418"/>
        <dbReference type="ChEBI" id="CHEBI:456215"/>
        <dbReference type="EC" id="2.3.1.234"/>
    </reaction>
</comment>
<organism evidence="10 11">
    <name type="scientific">Amphibalanus amphitrite</name>
    <name type="common">Striped barnacle</name>
    <name type="synonym">Balanus amphitrite</name>
    <dbReference type="NCBI Taxonomy" id="1232801"/>
    <lineage>
        <taxon>Eukaryota</taxon>
        <taxon>Metazoa</taxon>
        <taxon>Ecdysozoa</taxon>
        <taxon>Arthropoda</taxon>
        <taxon>Crustacea</taxon>
        <taxon>Multicrustacea</taxon>
        <taxon>Cirripedia</taxon>
        <taxon>Thoracica</taxon>
        <taxon>Thoracicalcarea</taxon>
        <taxon>Balanomorpha</taxon>
        <taxon>Balanoidea</taxon>
        <taxon>Balanidae</taxon>
        <taxon>Amphibalaninae</taxon>
        <taxon>Amphibalanus</taxon>
    </lineage>
</organism>
<dbReference type="AlphaFoldDB" id="A0A6A4VMX8"/>
<evidence type="ECO:0000313" key="11">
    <source>
        <dbReference type="Proteomes" id="UP000440578"/>
    </source>
</evidence>
<evidence type="ECO:0000256" key="6">
    <source>
        <dbReference type="ARBA" id="ARBA00048117"/>
    </source>
</evidence>
<evidence type="ECO:0000256" key="7">
    <source>
        <dbReference type="HAMAP-Rule" id="MF_03179"/>
    </source>
</evidence>
<dbReference type="Proteomes" id="UP000440578">
    <property type="component" value="Unassembled WGS sequence"/>
</dbReference>
<dbReference type="NCBIfam" id="TIGR03723">
    <property type="entry name" value="T6A_TsaD_YgjD"/>
    <property type="match status" value="1"/>
</dbReference>